<dbReference type="OrthoDB" id="4230923at2759"/>
<evidence type="ECO:0000313" key="2">
    <source>
        <dbReference type="Proteomes" id="UP000054279"/>
    </source>
</evidence>
<protein>
    <recommendedName>
        <fullName evidence="3">CCHC-type domain-containing protein</fullName>
    </recommendedName>
</protein>
<dbReference type="HOGENOM" id="CLU_138299_0_0_1"/>
<dbReference type="AlphaFoldDB" id="A0A0C9V5T1"/>
<evidence type="ECO:0000313" key="1">
    <source>
        <dbReference type="EMBL" id="KIJ32845.1"/>
    </source>
</evidence>
<dbReference type="EMBL" id="KN837221">
    <property type="protein sequence ID" value="KIJ32845.1"/>
    <property type="molecule type" value="Genomic_DNA"/>
</dbReference>
<name>A0A0C9V5T1_SPHS4</name>
<keyword evidence="2" id="KW-1185">Reference proteome</keyword>
<proteinExistence type="predicted"/>
<organism evidence="1 2">
    <name type="scientific">Sphaerobolus stellatus (strain SS14)</name>
    <dbReference type="NCBI Taxonomy" id="990650"/>
    <lineage>
        <taxon>Eukaryota</taxon>
        <taxon>Fungi</taxon>
        <taxon>Dikarya</taxon>
        <taxon>Basidiomycota</taxon>
        <taxon>Agaricomycotina</taxon>
        <taxon>Agaricomycetes</taxon>
        <taxon>Phallomycetidae</taxon>
        <taxon>Geastrales</taxon>
        <taxon>Sphaerobolaceae</taxon>
        <taxon>Sphaerobolus</taxon>
    </lineage>
</organism>
<evidence type="ECO:0008006" key="3">
    <source>
        <dbReference type="Google" id="ProtNLM"/>
    </source>
</evidence>
<gene>
    <name evidence="1" type="ORF">M422DRAFT_85206</name>
</gene>
<reference evidence="1 2" key="1">
    <citation type="submission" date="2014-06" db="EMBL/GenBank/DDBJ databases">
        <title>Evolutionary Origins and Diversification of the Mycorrhizal Mutualists.</title>
        <authorList>
            <consortium name="DOE Joint Genome Institute"/>
            <consortium name="Mycorrhizal Genomics Consortium"/>
            <person name="Kohler A."/>
            <person name="Kuo A."/>
            <person name="Nagy L.G."/>
            <person name="Floudas D."/>
            <person name="Copeland A."/>
            <person name="Barry K.W."/>
            <person name="Cichocki N."/>
            <person name="Veneault-Fourrey C."/>
            <person name="LaButti K."/>
            <person name="Lindquist E.A."/>
            <person name="Lipzen A."/>
            <person name="Lundell T."/>
            <person name="Morin E."/>
            <person name="Murat C."/>
            <person name="Riley R."/>
            <person name="Ohm R."/>
            <person name="Sun H."/>
            <person name="Tunlid A."/>
            <person name="Henrissat B."/>
            <person name="Grigoriev I.V."/>
            <person name="Hibbett D.S."/>
            <person name="Martin F."/>
        </authorList>
    </citation>
    <scope>NUCLEOTIDE SEQUENCE [LARGE SCALE GENOMIC DNA]</scope>
    <source>
        <strain evidence="1 2">SS14</strain>
    </source>
</reference>
<sequence>AHMILFTTNPDTANRLIRDGVRIAQTLLWACKLYKEPLRCLKCQRVGTGHFANSCPAKEECCGMCGAAHCTKECRVSLRENRYCVNCKMKGHAAWDQGCPVFTSQFEKLMNKIPDNQYKYY</sequence>
<accession>A0A0C9V5T1</accession>
<feature type="non-terminal residue" evidence="1">
    <location>
        <position position="121"/>
    </location>
</feature>
<feature type="non-terminal residue" evidence="1">
    <location>
        <position position="1"/>
    </location>
</feature>
<dbReference type="Proteomes" id="UP000054279">
    <property type="component" value="Unassembled WGS sequence"/>
</dbReference>